<dbReference type="AlphaFoldDB" id="A0A540N722"/>
<gene>
    <name evidence="2" type="ORF">C1H46_007564</name>
</gene>
<dbReference type="InterPro" id="IPR058563">
    <property type="entry name" value="Trs120_TRAPPC9_N"/>
</dbReference>
<proteinExistence type="predicted"/>
<dbReference type="PANTHER" id="PTHR21512">
    <property type="entry name" value="TRAFFICKING PROTEIN PARTICLE COMPLEX SUBUNIT 9"/>
    <property type="match status" value="1"/>
</dbReference>
<reference evidence="2 3" key="1">
    <citation type="journal article" date="2019" name="G3 (Bethesda)">
        <title>Sequencing of a Wild Apple (Malus baccata) Genome Unravels the Differences Between Cultivated and Wild Apple Species Regarding Disease Resistance and Cold Tolerance.</title>
        <authorList>
            <person name="Chen X."/>
        </authorList>
    </citation>
    <scope>NUCLEOTIDE SEQUENCE [LARGE SCALE GENOMIC DNA]</scope>
    <source>
        <strain evidence="3">cv. Shandingzi</strain>
        <tissue evidence="2">Leaves</tissue>
    </source>
</reference>
<evidence type="ECO:0000313" key="3">
    <source>
        <dbReference type="Proteomes" id="UP000315295"/>
    </source>
</evidence>
<evidence type="ECO:0000259" key="1">
    <source>
        <dbReference type="Pfam" id="PF08626"/>
    </source>
</evidence>
<evidence type="ECO:0000313" key="2">
    <source>
        <dbReference type="EMBL" id="TQE06847.1"/>
    </source>
</evidence>
<protein>
    <recommendedName>
        <fullName evidence="1">Trs120/TRAPPC9 N-terminal domain-containing protein</fullName>
    </recommendedName>
</protein>
<dbReference type="Proteomes" id="UP000315295">
    <property type="component" value="Unassembled WGS sequence"/>
</dbReference>
<dbReference type="InterPro" id="IPR013935">
    <property type="entry name" value="Trs120_TRAPPC9"/>
</dbReference>
<dbReference type="PANTHER" id="PTHR21512:SF5">
    <property type="entry name" value="TRAFFICKING PROTEIN PARTICLE COMPLEX SUBUNIT 9"/>
    <property type="match status" value="1"/>
</dbReference>
<accession>A0A540N722</accession>
<dbReference type="EMBL" id="VIEB01000096">
    <property type="protein sequence ID" value="TQE06847.1"/>
    <property type="molecule type" value="Genomic_DNA"/>
</dbReference>
<keyword evidence="3" id="KW-1185">Reference proteome</keyword>
<name>A0A540N722_MALBA</name>
<feature type="domain" description="Trs120/TRAPPC9 N-terminal" evidence="1">
    <location>
        <begin position="8"/>
        <end position="114"/>
    </location>
</feature>
<dbReference type="Pfam" id="PF08626">
    <property type="entry name" value="TRAPPC9-Trs120"/>
    <property type="match status" value="1"/>
</dbReference>
<organism evidence="2 3">
    <name type="scientific">Malus baccata</name>
    <name type="common">Siberian crab apple</name>
    <name type="synonym">Pyrus baccata</name>
    <dbReference type="NCBI Taxonomy" id="106549"/>
    <lineage>
        <taxon>Eukaryota</taxon>
        <taxon>Viridiplantae</taxon>
        <taxon>Streptophyta</taxon>
        <taxon>Embryophyta</taxon>
        <taxon>Tracheophyta</taxon>
        <taxon>Spermatophyta</taxon>
        <taxon>Magnoliopsida</taxon>
        <taxon>eudicotyledons</taxon>
        <taxon>Gunneridae</taxon>
        <taxon>Pentapetalae</taxon>
        <taxon>rosids</taxon>
        <taxon>fabids</taxon>
        <taxon>Rosales</taxon>
        <taxon>Rosaceae</taxon>
        <taxon>Amygdaloideae</taxon>
        <taxon>Maleae</taxon>
        <taxon>Malus</taxon>
    </lineage>
</organism>
<sequence>MEPDVSIETSAMIRVAVLPIGHVAPVLLRDYHSMLLRHHTIPLSAISSFYTEHQKSPFAHQPWDSGNLRFKFVLGGTPPSQWEDFQSNRKTLAVIGICHCHSSPDLDSITEQFDSACRLLLRPRRSLLRLLPRRFSVGGWKQEMREFDAVSAGGSGNLGVPLADDDAGHRGIAADGVREVGAES</sequence>
<dbReference type="GO" id="GO:0005802">
    <property type="term" value="C:trans-Golgi network"/>
    <property type="evidence" value="ECO:0007669"/>
    <property type="project" value="TreeGrafter"/>
</dbReference>
<dbReference type="STRING" id="106549.A0A540N722"/>
<comment type="caution">
    <text evidence="2">The sequence shown here is derived from an EMBL/GenBank/DDBJ whole genome shotgun (WGS) entry which is preliminary data.</text>
</comment>